<dbReference type="Gene3D" id="1.10.150.20">
    <property type="entry name" value="5' to 3' exonuclease, C-terminal subdomain"/>
    <property type="match status" value="1"/>
</dbReference>
<feature type="domain" description="XPG N-terminal" evidence="18">
    <location>
        <begin position="1"/>
        <end position="108"/>
    </location>
</feature>
<evidence type="ECO:0000256" key="1">
    <source>
        <dbReference type="ARBA" id="ARBA00004173"/>
    </source>
</evidence>
<dbReference type="InterPro" id="IPR023426">
    <property type="entry name" value="Flap_endonuc"/>
</dbReference>
<dbReference type="HAMAP" id="MF_00614">
    <property type="entry name" value="Fen"/>
    <property type="match status" value="1"/>
</dbReference>
<evidence type="ECO:0000313" key="19">
    <source>
        <dbReference type="EMBL" id="KAF9472518.1"/>
    </source>
</evidence>
<dbReference type="SUPFAM" id="SSF88723">
    <property type="entry name" value="PIN domain-like"/>
    <property type="match status" value="1"/>
</dbReference>
<evidence type="ECO:0000256" key="15">
    <source>
        <dbReference type="HAMAP-Rule" id="MF_03140"/>
    </source>
</evidence>
<dbReference type="EC" id="3.1.-.-" evidence="15"/>
<evidence type="ECO:0000256" key="9">
    <source>
        <dbReference type="ARBA" id="ARBA00022839"/>
    </source>
</evidence>
<feature type="region of interest" description="Disordered" evidence="16">
    <location>
        <begin position="268"/>
        <end position="346"/>
    </location>
</feature>
<sequence>MGIKGLTALLSQHAPNSIKEHDIKTLFGRKVAIDASMSIYQFLIAVRQKDGEMLQNDAGETTSHLMGFFYRTIRIVENGIKPAYVFDGKPPEMKKGVLSKRFEKREEAKAEGEEAKETGTAEDLDRFSRRTVKVTREHNEECRRLLKLMGIPVVIAPSEAEAQCAELARGGKVYAAGSEDMDTLTFHAPILFRHLTFSEAKKQPISEINLQAALDGLDMTMSQFIDLCILLGCDYLEPIKGVGPKSALKLIKEYGDLDSVLEHLRENKRAAAAAESEEEEAPSEADEPAATSDIERPDVDVDEDDEDVKPPAEETPKKKKAKTAAKGKGKGKGKGGIQVPPEWPWKDAKRIFEKPDVLPADEVELEWKNPDVDGLVDFLVKEKGFNEDRVRKGAEKLQKFLNSKQQGRLDGFFTVKAKEKAPPAAKGKGGKADAKGKGMKRKGDEKAESSTKKPRKK</sequence>
<comment type="caution">
    <text evidence="19">The sequence shown here is derived from an EMBL/GenBank/DDBJ whole genome shotgun (WGS) entry which is preliminary data.</text>
</comment>
<evidence type="ECO:0000256" key="7">
    <source>
        <dbReference type="ARBA" id="ARBA00022763"/>
    </source>
</evidence>
<dbReference type="InterPro" id="IPR006085">
    <property type="entry name" value="XPG_DNA_repair_N"/>
</dbReference>
<dbReference type="InterPro" id="IPR006084">
    <property type="entry name" value="XPG/Rad2"/>
</dbReference>
<dbReference type="Gene3D" id="3.40.50.1010">
    <property type="entry name" value="5'-nuclease"/>
    <property type="match status" value="1"/>
</dbReference>
<dbReference type="CDD" id="cd09867">
    <property type="entry name" value="PIN_FEN1"/>
    <property type="match status" value="1"/>
</dbReference>
<name>A0A9P5YMJ8_9AGAR</name>
<keyword evidence="13 15" id="KW-0539">Nucleus</keyword>
<dbReference type="SMART" id="SM00485">
    <property type="entry name" value="XPGN"/>
    <property type="match status" value="1"/>
</dbReference>
<dbReference type="GO" id="GO:0003677">
    <property type="term" value="F:DNA binding"/>
    <property type="evidence" value="ECO:0007669"/>
    <property type="project" value="UniProtKB-UniRule"/>
</dbReference>
<dbReference type="GO" id="GO:0005739">
    <property type="term" value="C:mitochondrion"/>
    <property type="evidence" value="ECO:0007669"/>
    <property type="project" value="UniProtKB-SubCell"/>
</dbReference>
<dbReference type="PROSITE" id="PS00841">
    <property type="entry name" value="XPG_1"/>
    <property type="match status" value="1"/>
</dbReference>
<evidence type="ECO:0000256" key="16">
    <source>
        <dbReference type="SAM" id="MobiDB-lite"/>
    </source>
</evidence>
<dbReference type="SMART" id="SM00279">
    <property type="entry name" value="HhH2"/>
    <property type="match status" value="1"/>
</dbReference>
<dbReference type="PROSITE" id="PS00842">
    <property type="entry name" value="XPG_2"/>
    <property type="match status" value="1"/>
</dbReference>
<feature type="compositionally biased region" description="Acidic residues" evidence="16">
    <location>
        <begin position="275"/>
        <end position="287"/>
    </location>
</feature>
<evidence type="ECO:0000256" key="3">
    <source>
        <dbReference type="ARBA" id="ARBA00022705"/>
    </source>
</evidence>
<comment type="function">
    <text evidence="15">Structure-specific nuclease with 5'-flap endonuclease and 5'-3' exonuclease activities involved in DNA replication and repair. During DNA replication, cleaves the 5'-overhanging flap structure that is generated by displacement synthesis when DNA polymerase encounters the 5'-end of a downstream Okazaki fragment. It enters the flap from the 5'-end and then tracks to cleave the flap base, leaving a nick for ligation. Also involved in the long patch base excision repair (LP-BER) pathway, by cleaving within the apurinic/apyrimidinic (AP) site-terminated flap. Acts as a genome stabilization factor that prevents flaps from equilibrating into structures that lead to duplications and deletions. Also possesses 5'-3' exonuclease activity on nicked or gapped double-stranded DNA, and exhibits RNase H activity. Also involved in replication and repair of rDNA and in repairing mitochondrial DNA.</text>
</comment>
<keyword evidence="4 15" id="KW-0540">Nuclease</keyword>
<dbReference type="OrthoDB" id="1937206at2759"/>
<comment type="cofactor">
    <cofactor evidence="15">
        <name>Mg(2+)</name>
        <dbReference type="ChEBI" id="CHEBI:18420"/>
    </cofactor>
    <text evidence="15">Binds 2 magnesium ions per subunit. They probably participate in the reaction catalyzed by the enzyme. May bind an additional third magnesium ion after substrate binding.</text>
</comment>
<dbReference type="GO" id="GO:0043137">
    <property type="term" value="P:DNA replication, removal of RNA primer"/>
    <property type="evidence" value="ECO:0007669"/>
    <property type="project" value="UniProtKB-UniRule"/>
</dbReference>
<keyword evidence="5 15" id="KW-0479">Metal-binding</keyword>
<dbReference type="Pfam" id="PF00752">
    <property type="entry name" value="XPG_N"/>
    <property type="match status" value="1"/>
</dbReference>
<keyword evidence="20" id="KW-1185">Reference proteome</keyword>
<feature type="compositionally biased region" description="Basic and acidic residues" evidence="16">
    <location>
        <begin position="430"/>
        <end position="451"/>
    </location>
</feature>
<keyword evidence="9 15" id="KW-0269">Exonuclease</keyword>
<dbReference type="GO" id="GO:0000287">
    <property type="term" value="F:magnesium ion binding"/>
    <property type="evidence" value="ECO:0007669"/>
    <property type="project" value="UniProtKB-UniRule"/>
</dbReference>
<evidence type="ECO:0000313" key="20">
    <source>
        <dbReference type="Proteomes" id="UP000807469"/>
    </source>
</evidence>
<feature type="domain" description="XPG-I" evidence="17">
    <location>
        <begin position="147"/>
        <end position="219"/>
    </location>
</feature>
<dbReference type="GO" id="GO:0006284">
    <property type="term" value="P:base-excision repair"/>
    <property type="evidence" value="ECO:0007669"/>
    <property type="project" value="UniProtKB-UniRule"/>
</dbReference>
<keyword evidence="7 15" id="KW-0227">DNA damage</keyword>
<keyword evidence="2 15" id="KW-0597">Phosphoprotein</keyword>
<evidence type="ECO:0000256" key="6">
    <source>
        <dbReference type="ARBA" id="ARBA00022759"/>
    </source>
</evidence>
<dbReference type="InterPro" id="IPR036279">
    <property type="entry name" value="5-3_exonuclease_C_sf"/>
</dbReference>
<comment type="subcellular location">
    <subcellularLocation>
        <location evidence="1 15">Mitochondrion</location>
    </subcellularLocation>
    <subcellularLocation>
        <location evidence="15">Nucleus</location>
        <location evidence="15">Nucleolus</location>
    </subcellularLocation>
    <subcellularLocation>
        <location evidence="15">Nucleus</location>
        <location evidence="15">Nucleoplasm</location>
    </subcellularLocation>
    <text evidence="15">Resides mostly in the nucleoli and relocalizes to the nucleoplasm upon DNA damage.</text>
</comment>
<dbReference type="SUPFAM" id="SSF47807">
    <property type="entry name" value="5' to 3' exonuclease, C-terminal subdomain"/>
    <property type="match status" value="1"/>
</dbReference>
<keyword evidence="8 15" id="KW-0378">Hydrolase</keyword>
<evidence type="ECO:0000256" key="8">
    <source>
        <dbReference type="ARBA" id="ARBA00022801"/>
    </source>
</evidence>
<dbReference type="GO" id="GO:0008409">
    <property type="term" value="F:5'-3' exonuclease activity"/>
    <property type="evidence" value="ECO:0007669"/>
    <property type="project" value="UniProtKB-UniRule"/>
</dbReference>
<dbReference type="AlphaFoldDB" id="A0A9P5YMJ8"/>
<keyword evidence="6 15" id="KW-0255">Endonuclease</keyword>
<dbReference type="CDD" id="cd09907">
    <property type="entry name" value="H3TH_FEN1-Euk"/>
    <property type="match status" value="1"/>
</dbReference>
<dbReference type="InterPro" id="IPR019974">
    <property type="entry name" value="XPG_CS"/>
</dbReference>
<evidence type="ECO:0000256" key="5">
    <source>
        <dbReference type="ARBA" id="ARBA00022723"/>
    </source>
</evidence>
<keyword evidence="3 15" id="KW-0235">DNA replication</keyword>
<evidence type="ECO:0000256" key="4">
    <source>
        <dbReference type="ARBA" id="ARBA00022722"/>
    </source>
</evidence>
<dbReference type="FunFam" id="3.40.50.1010:FF:000003">
    <property type="entry name" value="Flap endonuclease 1"/>
    <property type="match status" value="1"/>
</dbReference>
<dbReference type="PRINTS" id="PR00853">
    <property type="entry name" value="XPGRADSUPER"/>
</dbReference>
<reference evidence="19" key="1">
    <citation type="submission" date="2020-11" db="EMBL/GenBank/DDBJ databases">
        <authorList>
            <consortium name="DOE Joint Genome Institute"/>
            <person name="Ahrendt S."/>
            <person name="Riley R."/>
            <person name="Andreopoulos W."/>
            <person name="Labutti K."/>
            <person name="Pangilinan J."/>
            <person name="Ruiz-Duenas F.J."/>
            <person name="Barrasa J.M."/>
            <person name="Sanchez-Garcia M."/>
            <person name="Camarero S."/>
            <person name="Miyauchi S."/>
            <person name="Serrano A."/>
            <person name="Linde D."/>
            <person name="Babiker R."/>
            <person name="Drula E."/>
            <person name="Ayuso-Fernandez I."/>
            <person name="Pacheco R."/>
            <person name="Padilla G."/>
            <person name="Ferreira P."/>
            <person name="Barriuso J."/>
            <person name="Kellner H."/>
            <person name="Castanera R."/>
            <person name="Alfaro M."/>
            <person name="Ramirez L."/>
            <person name="Pisabarro A.G."/>
            <person name="Kuo A."/>
            <person name="Tritt A."/>
            <person name="Lipzen A."/>
            <person name="He G."/>
            <person name="Yan M."/>
            <person name="Ng V."/>
            <person name="Cullen D."/>
            <person name="Martin F."/>
            <person name="Rosso M.-N."/>
            <person name="Henrissat B."/>
            <person name="Hibbett D."/>
            <person name="Martinez A.T."/>
            <person name="Grigoriev I.V."/>
        </authorList>
    </citation>
    <scope>NUCLEOTIDE SEQUENCE</scope>
    <source>
        <strain evidence="19">CIRM-BRFM 674</strain>
    </source>
</reference>
<feature type="compositionally biased region" description="Basic residues" evidence="16">
    <location>
        <begin position="317"/>
        <end position="333"/>
    </location>
</feature>
<evidence type="ECO:0000256" key="12">
    <source>
        <dbReference type="ARBA" id="ARBA00023204"/>
    </source>
</evidence>
<keyword evidence="11 15" id="KW-0496">Mitochondrion</keyword>
<evidence type="ECO:0000256" key="13">
    <source>
        <dbReference type="ARBA" id="ARBA00023242"/>
    </source>
</evidence>
<evidence type="ECO:0000259" key="18">
    <source>
        <dbReference type="SMART" id="SM00485"/>
    </source>
</evidence>
<keyword evidence="10 15" id="KW-0460">Magnesium</keyword>
<proteinExistence type="inferred from homology"/>
<dbReference type="GO" id="GO:0005654">
    <property type="term" value="C:nucleoplasm"/>
    <property type="evidence" value="ECO:0007669"/>
    <property type="project" value="UniProtKB-SubCell"/>
</dbReference>
<dbReference type="EMBL" id="MU155527">
    <property type="protein sequence ID" value="KAF9472518.1"/>
    <property type="molecule type" value="Genomic_DNA"/>
</dbReference>
<evidence type="ECO:0000256" key="10">
    <source>
        <dbReference type="ARBA" id="ARBA00022842"/>
    </source>
</evidence>
<dbReference type="SMART" id="SM00484">
    <property type="entry name" value="XPGI"/>
    <property type="match status" value="1"/>
</dbReference>
<dbReference type="Pfam" id="PF00867">
    <property type="entry name" value="XPG_I"/>
    <property type="match status" value="1"/>
</dbReference>
<evidence type="ECO:0000256" key="14">
    <source>
        <dbReference type="ARBA" id="ARBA00034726"/>
    </source>
</evidence>
<dbReference type="InterPro" id="IPR006086">
    <property type="entry name" value="XPG-I_dom"/>
</dbReference>
<organism evidence="19 20">
    <name type="scientific">Pholiota conissans</name>
    <dbReference type="NCBI Taxonomy" id="109636"/>
    <lineage>
        <taxon>Eukaryota</taxon>
        <taxon>Fungi</taxon>
        <taxon>Dikarya</taxon>
        <taxon>Basidiomycota</taxon>
        <taxon>Agaricomycotina</taxon>
        <taxon>Agaricomycetes</taxon>
        <taxon>Agaricomycetidae</taxon>
        <taxon>Agaricales</taxon>
        <taxon>Agaricineae</taxon>
        <taxon>Strophariaceae</taxon>
        <taxon>Pholiota</taxon>
    </lineage>
</organism>
<dbReference type="InterPro" id="IPR029060">
    <property type="entry name" value="PIN-like_dom_sf"/>
</dbReference>
<dbReference type="GO" id="GO:0017108">
    <property type="term" value="F:5'-flap endonuclease activity"/>
    <property type="evidence" value="ECO:0007669"/>
    <property type="project" value="UniProtKB-UniRule"/>
</dbReference>
<evidence type="ECO:0000256" key="11">
    <source>
        <dbReference type="ARBA" id="ARBA00023128"/>
    </source>
</evidence>
<evidence type="ECO:0000256" key="2">
    <source>
        <dbReference type="ARBA" id="ARBA00022553"/>
    </source>
</evidence>
<gene>
    <name evidence="19" type="ORF">BDN70DRAFT_818531</name>
</gene>
<dbReference type="InterPro" id="IPR008918">
    <property type="entry name" value="HhH2"/>
</dbReference>
<evidence type="ECO:0000259" key="17">
    <source>
        <dbReference type="SMART" id="SM00484"/>
    </source>
</evidence>
<protein>
    <recommendedName>
        <fullName evidence="15">Flap endonuclease 1</fullName>
        <shortName evidence="15">FEN-1</shortName>
        <ecNumber evidence="15">3.1.-.-</ecNumber>
    </recommendedName>
    <alternativeName>
        <fullName evidence="15">Flap structure-specific endonuclease 1</fullName>
    </alternativeName>
</protein>
<dbReference type="GO" id="GO:0005730">
    <property type="term" value="C:nucleolus"/>
    <property type="evidence" value="ECO:0007669"/>
    <property type="project" value="UniProtKB-SubCell"/>
</dbReference>
<feature type="region of interest" description="Disordered" evidence="16">
    <location>
        <begin position="414"/>
        <end position="457"/>
    </location>
</feature>
<comment type="similarity">
    <text evidence="14 15">Belongs to the XPG/RAD2 endonuclease family. FEN1 subfamily.</text>
</comment>
<dbReference type="FunFam" id="1.10.150.20:FF:000009">
    <property type="entry name" value="Flap endonuclease 1"/>
    <property type="match status" value="1"/>
</dbReference>
<accession>A0A9P5YMJ8</accession>
<dbReference type="PANTHER" id="PTHR11081">
    <property type="entry name" value="FLAP ENDONUCLEASE FAMILY MEMBER"/>
    <property type="match status" value="1"/>
</dbReference>
<dbReference type="PANTHER" id="PTHR11081:SF9">
    <property type="entry name" value="FLAP ENDONUCLEASE 1"/>
    <property type="match status" value="1"/>
</dbReference>
<dbReference type="Proteomes" id="UP000807469">
    <property type="component" value="Unassembled WGS sequence"/>
</dbReference>
<keyword evidence="12 15" id="KW-0234">DNA repair</keyword>